<dbReference type="RefSeq" id="WP_079730235.1">
    <property type="nucleotide sequence ID" value="NZ_FVZE01000002.1"/>
</dbReference>
<dbReference type="EMBL" id="FVZE01000002">
    <property type="protein sequence ID" value="SLJ96665.1"/>
    <property type="molecule type" value="Genomic_DNA"/>
</dbReference>
<dbReference type="InterPro" id="IPR005240">
    <property type="entry name" value="DUF389"/>
</dbReference>
<feature type="region of interest" description="Disordered" evidence="1">
    <location>
        <begin position="1"/>
        <end position="30"/>
    </location>
</feature>
<feature type="region of interest" description="Disordered" evidence="1">
    <location>
        <begin position="541"/>
        <end position="612"/>
    </location>
</feature>
<feature type="compositionally biased region" description="Low complexity" evidence="1">
    <location>
        <begin position="577"/>
        <end position="612"/>
    </location>
</feature>
<dbReference type="PANTHER" id="PTHR20992">
    <property type="entry name" value="AT15442P-RELATED"/>
    <property type="match status" value="1"/>
</dbReference>
<sequence>MNDTPTAMPDDPLPGQSNPPGTDRRSFHDAREPNAEFAKKVEAAWKKRPMWIRRAEAFVHLVRLRLAHAVLLPQLTPDQAYDLRQHVRKDGELTNGYILMCALAAGIATLGLLQSSTAVVIGAMLVSPLMAPIASMGFGFASLDGHRIRDAAKVVAVGAAIGILTGMLLTWLSPIRNATPEILARTEPNLLDLAVALFSGIAGGYSTVIGKGGTAIGVAIATALMPPLTVVGYGIGVFQPMFAMGALLLFLTNLAAITFAFALIARLSGAARPFGKVEWTPRYVTILVAAFLALGTPLSMTLMKLSTEAKIRTAARAAILQACGTKGVTIAQLDVKSSVFSAPSVDALVIARRYTSNAEASAEELIHKALGDEVTINLQQVLAADVQAQTRAMVDAAMERTAAGIAADVPPFNAIRQSVGLPTRSVWSDRAQRMVYVEPIPAPGWTLADYRTTEQATSKETQGWTVRIVPPAQAEMEVALSGENGMKHPEGAISADLALWALQRWGMARVTVSSGDEEHLGALVKFFSDAGIEVHIRHLVPDPAASPKPKGAEIPKQPQDGESQGLVPTATVSVYGQSPSQQAAEAARAAAQKAAAEKAASPKAAAQQTSGR</sequence>
<evidence type="ECO:0000256" key="2">
    <source>
        <dbReference type="SAM" id="Phobius"/>
    </source>
</evidence>
<reference evidence="4" key="1">
    <citation type="submission" date="2017-02" db="EMBL/GenBank/DDBJ databases">
        <authorList>
            <person name="Varghese N."/>
            <person name="Submissions S."/>
        </authorList>
    </citation>
    <scope>NUCLEOTIDE SEQUENCE [LARGE SCALE GENOMIC DNA]</scope>
    <source>
        <strain evidence="4">SM117</strain>
    </source>
</reference>
<keyword evidence="2" id="KW-0812">Transmembrane</keyword>
<evidence type="ECO:0000313" key="3">
    <source>
        <dbReference type="EMBL" id="SLJ96665.1"/>
    </source>
</evidence>
<proteinExistence type="predicted"/>
<feature type="transmembrane region" description="Helical" evidence="2">
    <location>
        <begin position="241"/>
        <end position="263"/>
    </location>
</feature>
<feature type="transmembrane region" description="Helical" evidence="2">
    <location>
        <begin position="119"/>
        <end position="142"/>
    </location>
</feature>
<evidence type="ECO:0000313" key="4">
    <source>
        <dbReference type="Proteomes" id="UP000190989"/>
    </source>
</evidence>
<dbReference type="STRING" id="428990.SAMN06295987_102714"/>
<keyword evidence="2" id="KW-1133">Transmembrane helix</keyword>
<keyword evidence="4" id="KW-1185">Reference proteome</keyword>
<organism evidence="3 4">
    <name type="scientific">Novosphingobium mathurense</name>
    <dbReference type="NCBI Taxonomy" id="428990"/>
    <lineage>
        <taxon>Bacteria</taxon>
        <taxon>Pseudomonadati</taxon>
        <taxon>Pseudomonadota</taxon>
        <taxon>Alphaproteobacteria</taxon>
        <taxon>Sphingomonadales</taxon>
        <taxon>Sphingomonadaceae</taxon>
        <taxon>Novosphingobium</taxon>
    </lineage>
</organism>
<feature type="transmembrane region" description="Helical" evidence="2">
    <location>
        <begin position="154"/>
        <end position="173"/>
    </location>
</feature>
<dbReference type="Proteomes" id="UP000190989">
    <property type="component" value="Unassembled WGS sequence"/>
</dbReference>
<accession>A0A1U6HLI3</accession>
<protein>
    <submittedName>
        <fullName evidence="3">Uncharacterized hydrophobic domain-containing protein</fullName>
    </submittedName>
</protein>
<dbReference type="Pfam" id="PF04087">
    <property type="entry name" value="DUF389"/>
    <property type="match status" value="1"/>
</dbReference>
<feature type="transmembrane region" description="Helical" evidence="2">
    <location>
        <begin position="93"/>
        <end position="113"/>
    </location>
</feature>
<feature type="transmembrane region" description="Helical" evidence="2">
    <location>
        <begin position="193"/>
        <end position="209"/>
    </location>
</feature>
<dbReference type="PANTHER" id="PTHR20992:SF9">
    <property type="entry name" value="AT15442P-RELATED"/>
    <property type="match status" value="1"/>
</dbReference>
<keyword evidence="2" id="KW-0472">Membrane</keyword>
<feature type="transmembrane region" description="Helical" evidence="2">
    <location>
        <begin position="216"/>
        <end position="235"/>
    </location>
</feature>
<gene>
    <name evidence="3" type="ORF">SAMN06295987_102714</name>
</gene>
<name>A0A1U6HLI3_9SPHN</name>
<dbReference type="AlphaFoldDB" id="A0A1U6HLI3"/>
<evidence type="ECO:0000256" key="1">
    <source>
        <dbReference type="SAM" id="MobiDB-lite"/>
    </source>
</evidence>
<feature type="transmembrane region" description="Helical" evidence="2">
    <location>
        <begin position="283"/>
        <end position="303"/>
    </location>
</feature>